<feature type="transmembrane region" description="Helical" evidence="8">
    <location>
        <begin position="81"/>
        <end position="101"/>
    </location>
</feature>
<keyword evidence="4" id="KW-1003">Cell membrane</keyword>
<comment type="subcellular location">
    <subcellularLocation>
        <location evidence="1">Cell membrane</location>
        <topology evidence="1">Multi-pass membrane protein</topology>
    </subcellularLocation>
</comment>
<organism evidence="9 10">
    <name type="scientific">Fredinandcohnia quinoae</name>
    <dbReference type="NCBI Taxonomy" id="2918902"/>
    <lineage>
        <taxon>Bacteria</taxon>
        <taxon>Bacillati</taxon>
        <taxon>Bacillota</taxon>
        <taxon>Bacilli</taxon>
        <taxon>Bacillales</taxon>
        <taxon>Bacillaceae</taxon>
        <taxon>Fredinandcohnia</taxon>
    </lineage>
</organism>
<dbReference type="EMBL" id="JAKTTI010000004">
    <property type="protein sequence ID" value="MCH1624622.1"/>
    <property type="molecule type" value="Genomic_DNA"/>
</dbReference>
<comment type="caution">
    <text evidence="9">The sequence shown here is derived from an EMBL/GenBank/DDBJ whole genome shotgun (WGS) entry which is preliminary data.</text>
</comment>
<dbReference type="GO" id="GO:0033214">
    <property type="term" value="P:siderophore-iron import into cell"/>
    <property type="evidence" value="ECO:0007669"/>
    <property type="project" value="TreeGrafter"/>
</dbReference>
<keyword evidence="7 8" id="KW-0472">Membrane</keyword>
<dbReference type="CDD" id="cd06550">
    <property type="entry name" value="TM_ABC_iron-siderophores_like"/>
    <property type="match status" value="1"/>
</dbReference>
<dbReference type="Proteomes" id="UP001431131">
    <property type="component" value="Unassembled WGS sequence"/>
</dbReference>
<evidence type="ECO:0000256" key="2">
    <source>
        <dbReference type="ARBA" id="ARBA00007935"/>
    </source>
</evidence>
<protein>
    <submittedName>
        <fullName evidence="9">Iron chelate uptake ABC transporter family permease subunit</fullName>
    </submittedName>
</protein>
<dbReference type="SUPFAM" id="SSF81345">
    <property type="entry name" value="ABC transporter involved in vitamin B12 uptake, BtuC"/>
    <property type="match status" value="1"/>
</dbReference>
<proteinExistence type="inferred from homology"/>
<dbReference type="PANTHER" id="PTHR30472">
    <property type="entry name" value="FERRIC ENTEROBACTIN TRANSPORT SYSTEM PERMEASE PROTEIN"/>
    <property type="match status" value="1"/>
</dbReference>
<feature type="transmembrane region" description="Helical" evidence="8">
    <location>
        <begin position="217"/>
        <end position="241"/>
    </location>
</feature>
<dbReference type="AlphaFoldDB" id="A0AAW5E3Z2"/>
<sequence length="356" mass="37314">MTASKQPSGELKKVVEKKIKPITALRLRRIIGLAFALFLLTVAVFLSLMIGAKPLSFDVVWNALFSTSDSYDYTIIHESRIPRTIVALAVGPAFGLAGAVIQALTRNPLADPGILGVNAGAAFAVALAVGVFSITSMSSYIWFALAGALIATIAIYIIGGGAGKKSPTPVQITLAGVAMAAALDGITTALSLVNSRAFAGMLNWRVGSLARKGLEDLWPIIPFLIVGILIALVIAPALNAIAYGDDRASSLGVNVKMIRIFGLISITLLAGGATAIAGPIVFLGLMVPHCVRWFIGPDQPWIFLYSLVIAPLILLLSDIIGRVVMSPGEIPVGIITGFVGAPILLILVRRRKASSL</sequence>
<evidence type="ECO:0000256" key="3">
    <source>
        <dbReference type="ARBA" id="ARBA00022448"/>
    </source>
</evidence>
<gene>
    <name evidence="9" type="ORF">MJG50_04725</name>
</gene>
<keyword evidence="6 8" id="KW-1133">Transmembrane helix</keyword>
<dbReference type="GO" id="GO:0022857">
    <property type="term" value="F:transmembrane transporter activity"/>
    <property type="evidence" value="ECO:0007669"/>
    <property type="project" value="InterPro"/>
</dbReference>
<dbReference type="GO" id="GO:0005886">
    <property type="term" value="C:plasma membrane"/>
    <property type="evidence" value="ECO:0007669"/>
    <property type="project" value="UniProtKB-SubCell"/>
</dbReference>
<dbReference type="RefSeq" id="WP_240253194.1">
    <property type="nucleotide sequence ID" value="NZ_JAKTTI010000004.1"/>
</dbReference>
<comment type="similarity">
    <text evidence="2">Belongs to the binding-protein-dependent transport system permease family. FecCD subfamily.</text>
</comment>
<dbReference type="FunFam" id="1.10.3470.10:FF:000001">
    <property type="entry name" value="Vitamin B12 ABC transporter permease BtuC"/>
    <property type="match status" value="1"/>
</dbReference>
<evidence type="ECO:0000256" key="8">
    <source>
        <dbReference type="SAM" id="Phobius"/>
    </source>
</evidence>
<keyword evidence="3" id="KW-0813">Transport</keyword>
<evidence type="ECO:0000256" key="5">
    <source>
        <dbReference type="ARBA" id="ARBA00022692"/>
    </source>
</evidence>
<keyword evidence="10" id="KW-1185">Reference proteome</keyword>
<feature type="transmembrane region" description="Helical" evidence="8">
    <location>
        <begin position="140"/>
        <end position="162"/>
    </location>
</feature>
<evidence type="ECO:0000256" key="7">
    <source>
        <dbReference type="ARBA" id="ARBA00023136"/>
    </source>
</evidence>
<accession>A0AAW5E3Z2</accession>
<feature type="transmembrane region" description="Helical" evidence="8">
    <location>
        <begin position="302"/>
        <end position="324"/>
    </location>
</feature>
<dbReference type="InterPro" id="IPR000522">
    <property type="entry name" value="ABC_transptr_permease_BtuC"/>
</dbReference>
<evidence type="ECO:0000313" key="9">
    <source>
        <dbReference type="EMBL" id="MCH1624622.1"/>
    </source>
</evidence>
<reference evidence="9" key="1">
    <citation type="submission" date="2022-02" db="EMBL/GenBank/DDBJ databases">
        <title>Fredinandcohnia quinoae sp. nov. isolated from Chenopodium quinoa seeds.</title>
        <authorList>
            <person name="Saati-Santamaria Z."/>
            <person name="Flores-Felix J.D."/>
            <person name="Igual J.M."/>
            <person name="Velazquez E."/>
            <person name="Garcia-Fraile P."/>
            <person name="Martinez-Molina E."/>
        </authorList>
    </citation>
    <scope>NUCLEOTIDE SEQUENCE</scope>
    <source>
        <strain evidence="9">SECRCQ15</strain>
    </source>
</reference>
<feature type="transmembrane region" description="Helical" evidence="8">
    <location>
        <begin position="113"/>
        <end position="134"/>
    </location>
</feature>
<name>A0AAW5E3Z2_9BACI</name>
<evidence type="ECO:0000256" key="4">
    <source>
        <dbReference type="ARBA" id="ARBA00022475"/>
    </source>
</evidence>
<feature type="transmembrane region" description="Helical" evidence="8">
    <location>
        <begin position="174"/>
        <end position="197"/>
    </location>
</feature>
<dbReference type="Pfam" id="PF01032">
    <property type="entry name" value="FecCD"/>
    <property type="match status" value="1"/>
</dbReference>
<dbReference type="InterPro" id="IPR037294">
    <property type="entry name" value="ABC_BtuC-like"/>
</dbReference>
<evidence type="ECO:0000256" key="6">
    <source>
        <dbReference type="ARBA" id="ARBA00022989"/>
    </source>
</evidence>
<evidence type="ECO:0000313" key="10">
    <source>
        <dbReference type="Proteomes" id="UP001431131"/>
    </source>
</evidence>
<keyword evidence="5 8" id="KW-0812">Transmembrane</keyword>
<feature type="transmembrane region" description="Helical" evidence="8">
    <location>
        <begin position="330"/>
        <end position="348"/>
    </location>
</feature>
<dbReference type="Gene3D" id="1.10.3470.10">
    <property type="entry name" value="ABC transporter involved in vitamin B12 uptake, BtuC"/>
    <property type="match status" value="1"/>
</dbReference>
<dbReference type="PANTHER" id="PTHR30472:SF1">
    <property type="entry name" value="FE(3+) DICITRATE TRANSPORT SYSTEM PERMEASE PROTEIN FECC-RELATED"/>
    <property type="match status" value="1"/>
</dbReference>
<evidence type="ECO:0000256" key="1">
    <source>
        <dbReference type="ARBA" id="ARBA00004651"/>
    </source>
</evidence>
<feature type="transmembrane region" description="Helical" evidence="8">
    <location>
        <begin position="30"/>
        <end position="52"/>
    </location>
</feature>